<protein>
    <submittedName>
        <fullName evidence="1">Uncharacterized protein</fullName>
    </submittedName>
</protein>
<reference evidence="1" key="1">
    <citation type="submission" date="2014-11" db="EMBL/GenBank/DDBJ databases">
        <authorList>
            <person name="Amaro Gonzalez C."/>
        </authorList>
    </citation>
    <scope>NUCLEOTIDE SEQUENCE</scope>
</reference>
<reference evidence="1" key="2">
    <citation type="journal article" date="2015" name="Fish Shellfish Immunol.">
        <title>Early steps in the European eel (Anguilla anguilla)-Vibrio vulnificus interaction in the gills: Role of the RtxA13 toxin.</title>
        <authorList>
            <person name="Callol A."/>
            <person name="Pajuelo D."/>
            <person name="Ebbesson L."/>
            <person name="Teles M."/>
            <person name="MacKenzie S."/>
            <person name="Amaro C."/>
        </authorList>
    </citation>
    <scope>NUCLEOTIDE SEQUENCE</scope>
</reference>
<dbReference type="AlphaFoldDB" id="A0A0E9UHJ5"/>
<evidence type="ECO:0000313" key="1">
    <source>
        <dbReference type="EMBL" id="JAH65227.1"/>
    </source>
</evidence>
<organism evidence="1">
    <name type="scientific">Anguilla anguilla</name>
    <name type="common">European freshwater eel</name>
    <name type="synonym">Muraena anguilla</name>
    <dbReference type="NCBI Taxonomy" id="7936"/>
    <lineage>
        <taxon>Eukaryota</taxon>
        <taxon>Metazoa</taxon>
        <taxon>Chordata</taxon>
        <taxon>Craniata</taxon>
        <taxon>Vertebrata</taxon>
        <taxon>Euteleostomi</taxon>
        <taxon>Actinopterygii</taxon>
        <taxon>Neopterygii</taxon>
        <taxon>Teleostei</taxon>
        <taxon>Anguilliformes</taxon>
        <taxon>Anguillidae</taxon>
        <taxon>Anguilla</taxon>
    </lineage>
</organism>
<proteinExistence type="predicted"/>
<accession>A0A0E9UHJ5</accession>
<name>A0A0E9UHJ5_ANGAN</name>
<dbReference type="EMBL" id="GBXM01043350">
    <property type="protein sequence ID" value="JAH65227.1"/>
    <property type="molecule type" value="Transcribed_RNA"/>
</dbReference>
<sequence length="44" mass="5095">MLQILLKFTSGCFIFVLINCKTVNSNFSTVYFFSLKLFFLCGVF</sequence>